<dbReference type="PANTHER" id="PTHR15032">
    <property type="entry name" value="N-ACYL-PHOSPHATIDYLETHANOLAMINE-HYDROLYZING PHOSPHOLIPASE D"/>
    <property type="match status" value="1"/>
</dbReference>
<reference evidence="3" key="1">
    <citation type="submission" date="2021-01" db="EMBL/GenBank/DDBJ databases">
        <authorList>
            <person name="Corre E."/>
            <person name="Pelletier E."/>
            <person name="Niang G."/>
            <person name="Scheremetjew M."/>
            <person name="Finn R."/>
            <person name="Kale V."/>
            <person name="Holt S."/>
            <person name="Cochrane G."/>
            <person name="Meng A."/>
            <person name="Brown T."/>
            <person name="Cohen L."/>
        </authorList>
    </citation>
    <scope>NUCLEOTIDE SEQUENCE</scope>
    <source>
        <strain evidence="3">GSO104</strain>
    </source>
</reference>
<dbReference type="InterPro" id="IPR036866">
    <property type="entry name" value="RibonucZ/Hydroxyglut_hydro"/>
</dbReference>
<feature type="region of interest" description="Disordered" evidence="1">
    <location>
        <begin position="814"/>
        <end position="869"/>
    </location>
</feature>
<feature type="domain" description="Metallo-beta-lactamase" evidence="2">
    <location>
        <begin position="433"/>
        <end position="541"/>
    </location>
</feature>
<name>A0A7S4RJB7_9STRA</name>
<dbReference type="SUPFAM" id="SSF56281">
    <property type="entry name" value="Metallo-hydrolase/oxidoreductase"/>
    <property type="match status" value="1"/>
</dbReference>
<evidence type="ECO:0000259" key="2">
    <source>
        <dbReference type="Pfam" id="PF12706"/>
    </source>
</evidence>
<evidence type="ECO:0000256" key="1">
    <source>
        <dbReference type="SAM" id="MobiDB-lite"/>
    </source>
</evidence>
<feature type="compositionally biased region" description="Polar residues" evidence="1">
    <location>
        <begin position="819"/>
        <end position="831"/>
    </location>
</feature>
<gene>
    <name evidence="3" type="ORF">DBRI00130_LOCUS19508</name>
</gene>
<dbReference type="Gene3D" id="3.60.15.10">
    <property type="entry name" value="Ribonuclease Z/Hydroxyacylglutathione hydrolase-like"/>
    <property type="match status" value="1"/>
</dbReference>
<accession>A0A7S4RJB7</accession>
<protein>
    <recommendedName>
        <fullName evidence="2">Metallo-beta-lactamase domain-containing protein</fullName>
    </recommendedName>
</protein>
<dbReference type="PANTHER" id="PTHR15032:SF4">
    <property type="entry name" value="N-ACYL-PHOSPHATIDYLETHANOLAMINE-HYDROLYZING PHOSPHOLIPASE D"/>
    <property type="match status" value="1"/>
</dbReference>
<dbReference type="AlphaFoldDB" id="A0A7S4RJB7"/>
<dbReference type="EMBL" id="HBNS01024748">
    <property type="protein sequence ID" value="CAE4615984.1"/>
    <property type="molecule type" value="Transcribed_RNA"/>
</dbReference>
<feature type="compositionally biased region" description="Basic and acidic residues" evidence="1">
    <location>
        <begin position="832"/>
        <end position="856"/>
    </location>
</feature>
<proteinExistence type="predicted"/>
<feature type="domain" description="Metallo-beta-lactamase" evidence="2">
    <location>
        <begin position="590"/>
        <end position="717"/>
    </location>
</feature>
<dbReference type="Pfam" id="PF12706">
    <property type="entry name" value="Lactamase_B_2"/>
    <property type="match status" value="2"/>
</dbReference>
<feature type="compositionally biased region" description="Low complexity" evidence="1">
    <location>
        <begin position="61"/>
        <end position="76"/>
    </location>
</feature>
<dbReference type="GO" id="GO:0005737">
    <property type="term" value="C:cytoplasm"/>
    <property type="evidence" value="ECO:0007669"/>
    <property type="project" value="TreeGrafter"/>
</dbReference>
<dbReference type="InterPro" id="IPR001279">
    <property type="entry name" value="Metallo-B-lactamas"/>
</dbReference>
<feature type="region of interest" description="Disordered" evidence="1">
    <location>
        <begin position="36"/>
        <end position="76"/>
    </location>
</feature>
<sequence>MLRTSLLSRPYSSCCGSSTATVMNIVRRRNISQSLISSATNNGMKKEKGDWKAPSSSKLFSSQTTRTSSRGSSLLSSPTILSSLPSTFHRPLFVGQKMLQQQKRSYIFLPSSFKDLQKYMKKIFDATNTHRMEIVLKLRETRQSIRTRLKHKQLPSSLPPPSSYAKRRERISTKITRVRSNFTNTKLRILAKRDAFKVRYANFLLRQSPMHFYFRRRTISGLLRLKGWMTVNDAESIRRRFARNRKSRHRFYDRVRKNYSFYVKKQQQIEEGVDNNADDLSQSKEKENNYYQTKKIILNEPSSPKWFDKNGYPLTSQDDITGRFVNPWNSDSTDGDNGIWDFIRWRWNRIMTKQERQNYLVESSSNTNGLEKIRAIVQEAGFHTDSNSNSDSFSSSTNQSQCWADLTPPSNDDKIKLTWIGHSTALIQQSSYTLLTDPIFSNRASPLQNGGILDNFTESRYVPPACTVSTLPNVIDAVLISHDHYDHLDYNSVCELFDSQKVKFWIVPLGMKKWLIDRVGVRALDIVELKWWEGVKFNKGKGGGIEVVELIKEITDSSSNEKDGTNLFTNEAGLKEYEPNSQNSDENKLVEMVITCAPAQHWCSRSPFDRNQRLWCSWAVKTTVTNPSTSTKTSSSLTSSSTTPSPLNFYFAGDTGLPQAFPLHRQIGDRLGPFQLSALPIGAYEPSFFMRDSHCNPREAVKMHIDLKSERSVGVHWGTFALADETFDEPPMMLRDALEEAEKERTIKDRDEEILSLAGEKKEGQKQQGIDKMNGTPFVDFVVVPQGGSVESCRRKYAIVGEEAKWIEASAAKNDENGRNSLTIDTSLSNSLEKKTGKRDEEEIHKDDALHDKTHDENDDNDSCSSLSA</sequence>
<organism evidence="3">
    <name type="scientific">Ditylum brightwellii</name>
    <dbReference type="NCBI Taxonomy" id="49249"/>
    <lineage>
        <taxon>Eukaryota</taxon>
        <taxon>Sar</taxon>
        <taxon>Stramenopiles</taxon>
        <taxon>Ochrophyta</taxon>
        <taxon>Bacillariophyta</taxon>
        <taxon>Mediophyceae</taxon>
        <taxon>Lithodesmiophycidae</taxon>
        <taxon>Lithodesmiales</taxon>
        <taxon>Lithodesmiaceae</taxon>
        <taxon>Ditylum</taxon>
    </lineage>
</organism>
<evidence type="ECO:0000313" key="3">
    <source>
        <dbReference type="EMBL" id="CAE4615984.1"/>
    </source>
</evidence>